<dbReference type="InterPro" id="IPR025101">
    <property type="entry name" value="DUF4012"/>
</dbReference>
<keyword evidence="1" id="KW-0812">Transmembrane</keyword>
<dbReference type="Pfam" id="PF13196">
    <property type="entry name" value="DUF4012"/>
    <property type="match status" value="1"/>
</dbReference>
<name>A0A0F9ZQE2_9BACT</name>
<dbReference type="Proteomes" id="UP000033995">
    <property type="component" value="Unassembled WGS sequence"/>
</dbReference>
<accession>A0A0F9ZQE2</accession>
<keyword evidence="1" id="KW-0472">Membrane</keyword>
<feature type="transmembrane region" description="Helical" evidence="1">
    <location>
        <begin position="269"/>
        <end position="296"/>
    </location>
</feature>
<organism evidence="2 3">
    <name type="scientific">Candidatus Woesebacteria bacterium GW2011_GWA2_33_28</name>
    <dbReference type="NCBI Taxonomy" id="1618561"/>
    <lineage>
        <taxon>Bacteria</taxon>
        <taxon>Candidatus Woeseibacteriota</taxon>
    </lineage>
</organism>
<comment type="caution">
    <text evidence="2">The sequence shown here is derived from an EMBL/GenBank/DDBJ whole genome shotgun (WGS) entry which is preliminary data.</text>
</comment>
<protein>
    <recommendedName>
        <fullName evidence="4">DUF4012 domain-containing protein</fullName>
    </recommendedName>
</protein>
<evidence type="ECO:0008006" key="4">
    <source>
        <dbReference type="Google" id="ProtNLM"/>
    </source>
</evidence>
<evidence type="ECO:0000256" key="1">
    <source>
        <dbReference type="SAM" id="Phobius"/>
    </source>
</evidence>
<gene>
    <name evidence="2" type="ORF">UR38_C0010G0034</name>
</gene>
<proteinExistence type="predicted"/>
<evidence type="ECO:0000313" key="3">
    <source>
        <dbReference type="Proteomes" id="UP000033995"/>
    </source>
</evidence>
<dbReference type="AlphaFoldDB" id="A0A0F9ZQE2"/>
<dbReference type="EMBL" id="LBOZ01000010">
    <property type="protein sequence ID" value="KKP46523.1"/>
    <property type="molecule type" value="Genomic_DNA"/>
</dbReference>
<sequence>MYEYDSILGLYSKNNYLSKKLKERFIDKYVNVLIFDDASKIDYSKFSYLIIDLFDLNITDGITNLIKNVNCKVLVLVPYKIKNPLFMSFTKKIDSLLEANTNLGIILAPEMVGSGVYYNENYITHKIIKNSLFSERIVIGDNPINVISLSKFVGEVIKENFSFGISGKKLLISGYCGSQRDFVSKYLKITNDYVDIRKEVNNYSEIVPNMTKKVLTSLKTNVLNLKMEWSVNQINEINTQILNKDHNVQTDIPSFGKENKNKKKTIKKFVFILILLISLYLLPLVLLMGSMASLMLSSRFVLNNPKVSENLILTSNFLSNRVNNLNFGNTFYIESSNLIIKINNIARNSLDIVAVGNSLIINIIGNKTYVLENYTDQISANLDKIYTDINFLQSDITEQQGVVGKEINNFLISKKINTSKFKNNIYNLKKVVSRLSELLGWQEPKKYLILFQNNMELRPTGGFIGSFALITLDKGRMTQMTVNDVYSADGQLKGHIEPPTPIREYLGEASWYLRDSNWDPDFTISAEKIKWFLDKAIDQKVDGVIAIDLFFIKSLLEITGPINLTDFGKTINTDNLYDTTQSEVEDDFFAGSIKKASFLSALSKSLLQEIQYLSEDKYIVFFKTLYKSLEQKHIQIYFNDLNAQTSVKDLGYAGNINMDTNCNLRCFSDGYGLVDSNLGINKSNQFILRRHELNLTLSQNSIHHELFVTYQNKAGRSIGSSGTYKNYARLVLPQGINIKGIRMYQIDGSFVDLEYDIEDYQNRKDIGFYFEVPPDNITKIQAVWISPTDKLSQGGEYRMKVRKQAGTEQDPLNINISYQDLSLTGDIPSHYNTDLAYDFNLKLFVKP</sequence>
<reference evidence="2 3" key="1">
    <citation type="journal article" date="2015" name="Nature">
        <title>rRNA introns, odd ribosomes, and small enigmatic genomes across a large radiation of phyla.</title>
        <authorList>
            <person name="Brown C.T."/>
            <person name="Hug L.A."/>
            <person name="Thomas B.C."/>
            <person name="Sharon I."/>
            <person name="Castelle C.J."/>
            <person name="Singh A."/>
            <person name="Wilkins M.J."/>
            <person name="Williams K.H."/>
            <person name="Banfield J.F."/>
        </authorList>
    </citation>
    <scope>NUCLEOTIDE SEQUENCE [LARGE SCALE GENOMIC DNA]</scope>
</reference>
<evidence type="ECO:0000313" key="2">
    <source>
        <dbReference type="EMBL" id="KKP46523.1"/>
    </source>
</evidence>
<keyword evidence="1" id="KW-1133">Transmembrane helix</keyword>